<dbReference type="Pfam" id="PF00687">
    <property type="entry name" value="Ribosomal_L1"/>
    <property type="match status" value="1"/>
</dbReference>
<evidence type="ECO:0008006" key="4">
    <source>
        <dbReference type="Google" id="ProtNLM"/>
    </source>
</evidence>
<comment type="caution">
    <text evidence="2">The sequence shown here is derived from an EMBL/GenBank/DDBJ whole genome shotgun (WGS) entry which is preliminary data.</text>
</comment>
<evidence type="ECO:0000256" key="1">
    <source>
        <dbReference type="SAM" id="MobiDB-lite"/>
    </source>
</evidence>
<dbReference type="InterPro" id="IPR050257">
    <property type="entry name" value="eL8/uL1-like"/>
</dbReference>
<gene>
    <name evidence="2" type="ORF">EZV62_019823</name>
</gene>
<dbReference type="GO" id="GO:0003723">
    <property type="term" value="F:RNA binding"/>
    <property type="evidence" value="ECO:0007669"/>
    <property type="project" value="InterPro"/>
</dbReference>
<dbReference type="EMBL" id="VAHF01000009">
    <property type="protein sequence ID" value="TXG54567.1"/>
    <property type="molecule type" value="Genomic_DNA"/>
</dbReference>
<dbReference type="PANTHER" id="PTHR23105">
    <property type="entry name" value="RIBOSOMAL PROTEIN L7AE FAMILY MEMBER"/>
    <property type="match status" value="1"/>
</dbReference>
<dbReference type="OrthoDB" id="10251727at2759"/>
<dbReference type="InterPro" id="IPR028364">
    <property type="entry name" value="Ribosomal_uL1/biogenesis"/>
</dbReference>
<sequence>MATTINNITPPLEANRVSLTTVESAVKALIKWRNSKSKAQNPQLLEQDDFIYLNLTLKNIPPKSRTNPYKIPLPHPIFCLEDDNTPQLCLIINDHPKSNLTKDSALKKIKNDNIPISKVIRITKLETDYRPFEAKRKLFNSYDRLFSDKRVVPLLRKLLGKQFSKKKKLPVPLDLKRKNWKEQIEKVCGSALLYMETGTCSVLKVGKVSMGAEEIVENVATAVNRIVEIVPRKWRNIRSLQLKLSDSMTLPVYQAVLDMKLKIDGVKEEEEMDGGEVRSQKRKKGDKVKVEKPPKKMAKLKKEDGIEEDSVKDRKDEDVVKQKKQEKEELPLKEKKKSLLGKLKSSELKVKDKKEKKRMYIPWIEGPDALVACAIVSSQSRLGAI</sequence>
<dbReference type="CDD" id="cd00403">
    <property type="entry name" value="Ribosomal_L1"/>
    <property type="match status" value="1"/>
</dbReference>
<dbReference type="InterPro" id="IPR023674">
    <property type="entry name" value="Ribosomal_uL1-like"/>
</dbReference>
<dbReference type="FunFam" id="3.40.50.790:FF:000012">
    <property type="entry name" value="Ribosomal protein L1p/L10e family"/>
    <property type="match status" value="1"/>
</dbReference>
<reference evidence="3" key="1">
    <citation type="journal article" date="2019" name="Gigascience">
        <title>De novo genome assembly of the endangered Acer yangbiense, a plant species with extremely small populations endemic to Yunnan Province, China.</title>
        <authorList>
            <person name="Yang J."/>
            <person name="Wariss H.M."/>
            <person name="Tao L."/>
            <person name="Zhang R."/>
            <person name="Yun Q."/>
            <person name="Hollingsworth P."/>
            <person name="Dao Z."/>
            <person name="Luo G."/>
            <person name="Guo H."/>
            <person name="Ma Y."/>
            <person name="Sun W."/>
        </authorList>
    </citation>
    <scope>NUCLEOTIDE SEQUENCE [LARGE SCALE GENOMIC DNA]</scope>
    <source>
        <strain evidence="3">cv. Malutang</strain>
    </source>
</reference>
<name>A0A5C7HCA1_9ROSI</name>
<evidence type="ECO:0000313" key="3">
    <source>
        <dbReference type="Proteomes" id="UP000323000"/>
    </source>
</evidence>
<proteinExistence type="predicted"/>
<evidence type="ECO:0000313" key="2">
    <source>
        <dbReference type="EMBL" id="TXG54567.1"/>
    </source>
</evidence>
<dbReference type="Gene3D" id="3.40.50.790">
    <property type="match status" value="1"/>
</dbReference>
<dbReference type="AlphaFoldDB" id="A0A5C7HCA1"/>
<dbReference type="Proteomes" id="UP000323000">
    <property type="component" value="Chromosome 9"/>
</dbReference>
<keyword evidence="3" id="KW-1185">Reference proteome</keyword>
<feature type="compositionally biased region" description="Basic and acidic residues" evidence="1">
    <location>
        <begin position="287"/>
        <end position="333"/>
    </location>
</feature>
<protein>
    <recommendedName>
        <fullName evidence="4">Ribosomal protein L1</fullName>
    </recommendedName>
</protein>
<feature type="region of interest" description="Disordered" evidence="1">
    <location>
        <begin position="268"/>
        <end position="334"/>
    </location>
</feature>
<accession>A0A5C7HCA1</accession>
<dbReference type="SUPFAM" id="SSF56808">
    <property type="entry name" value="Ribosomal protein L1"/>
    <property type="match status" value="1"/>
</dbReference>
<organism evidence="2 3">
    <name type="scientific">Acer yangbiense</name>
    <dbReference type="NCBI Taxonomy" id="1000413"/>
    <lineage>
        <taxon>Eukaryota</taxon>
        <taxon>Viridiplantae</taxon>
        <taxon>Streptophyta</taxon>
        <taxon>Embryophyta</taxon>
        <taxon>Tracheophyta</taxon>
        <taxon>Spermatophyta</taxon>
        <taxon>Magnoliopsida</taxon>
        <taxon>eudicotyledons</taxon>
        <taxon>Gunneridae</taxon>
        <taxon>Pentapetalae</taxon>
        <taxon>rosids</taxon>
        <taxon>malvids</taxon>
        <taxon>Sapindales</taxon>
        <taxon>Sapindaceae</taxon>
        <taxon>Hippocastanoideae</taxon>
        <taxon>Acereae</taxon>
        <taxon>Acer</taxon>
    </lineage>
</organism>
<dbReference type="InterPro" id="IPR016095">
    <property type="entry name" value="Ribosomal_uL1_3-a/b-sand"/>
</dbReference>